<organism evidence="6">
    <name type="scientific">hydrothermal vent metagenome</name>
    <dbReference type="NCBI Taxonomy" id="652676"/>
    <lineage>
        <taxon>unclassified sequences</taxon>
        <taxon>metagenomes</taxon>
        <taxon>ecological metagenomes</taxon>
    </lineage>
</organism>
<keyword evidence="1 4" id="KW-0812">Transmembrane</keyword>
<evidence type="ECO:0000256" key="4">
    <source>
        <dbReference type="SAM" id="Phobius"/>
    </source>
</evidence>
<feature type="transmembrane region" description="Helical" evidence="4">
    <location>
        <begin position="53"/>
        <end position="78"/>
    </location>
</feature>
<dbReference type="GO" id="GO:0005524">
    <property type="term" value="F:ATP binding"/>
    <property type="evidence" value="ECO:0007669"/>
    <property type="project" value="InterPro"/>
</dbReference>
<feature type="transmembrane region" description="Helical" evidence="4">
    <location>
        <begin position="159"/>
        <end position="178"/>
    </location>
</feature>
<gene>
    <name evidence="6" type="ORF">MNB_SM-4-604</name>
</gene>
<feature type="transmembrane region" description="Helical" evidence="4">
    <location>
        <begin position="130"/>
        <end position="153"/>
    </location>
</feature>
<evidence type="ECO:0000256" key="2">
    <source>
        <dbReference type="ARBA" id="ARBA00022989"/>
    </source>
</evidence>
<feature type="domain" description="ABC transmembrane type-1" evidence="5">
    <location>
        <begin position="29"/>
        <end position="296"/>
    </location>
</feature>
<accession>A0A1W1CWA9</accession>
<keyword evidence="2 4" id="KW-1133">Transmembrane helix</keyword>
<dbReference type="GO" id="GO:0016020">
    <property type="term" value="C:membrane"/>
    <property type="evidence" value="ECO:0007669"/>
    <property type="project" value="InterPro"/>
</dbReference>
<keyword evidence="3 4" id="KW-0472">Membrane</keyword>
<proteinExistence type="predicted"/>
<dbReference type="InterPro" id="IPR011527">
    <property type="entry name" value="ABC1_TM_dom"/>
</dbReference>
<dbReference type="GO" id="GO:0140359">
    <property type="term" value="F:ABC-type transporter activity"/>
    <property type="evidence" value="ECO:0007669"/>
    <property type="project" value="InterPro"/>
</dbReference>
<feature type="transmembrane region" description="Helical" evidence="4">
    <location>
        <begin position="267"/>
        <end position="284"/>
    </location>
</feature>
<dbReference type="AlphaFoldDB" id="A0A1W1CWA9"/>
<evidence type="ECO:0000259" key="5">
    <source>
        <dbReference type="PROSITE" id="PS50929"/>
    </source>
</evidence>
<reference evidence="6" key="1">
    <citation type="submission" date="2016-10" db="EMBL/GenBank/DDBJ databases">
        <authorList>
            <person name="de Groot N.N."/>
        </authorList>
    </citation>
    <scope>NUCLEOTIDE SEQUENCE</scope>
</reference>
<dbReference type="InterPro" id="IPR036640">
    <property type="entry name" value="ABC1_TM_sf"/>
</dbReference>
<dbReference type="EMBL" id="FPHF01000119">
    <property type="protein sequence ID" value="SFV70023.1"/>
    <property type="molecule type" value="Genomic_DNA"/>
</dbReference>
<dbReference type="SUPFAM" id="SSF90123">
    <property type="entry name" value="ABC transporter transmembrane region"/>
    <property type="match status" value="1"/>
</dbReference>
<evidence type="ECO:0000256" key="1">
    <source>
        <dbReference type="ARBA" id="ARBA00022692"/>
    </source>
</evidence>
<evidence type="ECO:0000256" key="3">
    <source>
        <dbReference type="ARBA" id="ARBA00023136"/>
    </source>
</evidence>
<dbReference type="PROSITE" id="PS50929">
    <property type="entry name" value="ABC_TM1F"/>
    <property type="match status" value="1"/>
</dbReference>
<evidence type="ECO:0000313" key="6">
    <source>
        <dbReference type="EMBL" id="SFV70023.1"/>
    </source>
</evidence>
<protein>
    <submittedName>
        <fullName evidence="6">HlyB/MsbA family ABC transporter</fullName>
    </submittedName>
</protein>
<feature type="transmembrane region" description="Helical" evidence="4">
    <location>
        <begin position="240"/>
        <end position="261"/>
    </location>
</feature>
<feature type="transmembrane region" description="Helical" evidence="4">
    <location>
        <begin position="21"/>
        <end position="47"/>
    </location>
</feature>
<sequence length="314" mass="36083">MDITSLIYNNLKNIVVDDKKNILYLLYYSTVEAILLMVSPLTSAFIINSVLAHATVSITVLSVIVIVVFFMIAILQILKEYMVEKFEQKIFIKNAIKTSQLALDVHTEKENRFIHKYMNYFFDVISIQKLFPVLLMTGSSLIIKVIVSLILLLIFDMNFFILGLIFILLFTVIVIYLGKSGPHLAIERSNAKHETIFFIQNILLHKKSKDQTLKDLDLLLIDFIRARNSMFKVVAKQLSLSFFIEGLILASFFILGGYLVFEGVLPIGEFVAIEIIIISVVYALRDFMKQIDYIYDMIEGFYKIDKLSKTLESK</sequence>
<dbReference type="Gene3D" id="1.20.1560.10">
    <property type="entry name" value="ABC transporter type 1, transmembrane domain"/>
    <property type="match status" value="1"/>
</dbReference>
<name>A0A1W1CWA9_9ZZZZ</name>